<comment type="caution">
    <text evidence="1">The sequence shown here is derived from an EMBL/GenBank/DDBJ whole genome shotgun (WGS) entry which is preliminary data.</text>
</comment>
<name>A0A7Y6NRX9_9BURK</name>
<dbReference type="NCBIfam" id="NF041551">
    <property type="entry name" value="YlcI_YnfO_N"/>
    <property type="match status" value="1"/>
</dbReference>
<dbReference type="Proteomes" id="UP000529637">
    <property type="component" value="Unassembled WGS sequence"/>
</dbReference>
<evidence type="ECO:0000313" key="2">
    <source>
        <dbReference type="Proteomes" id="UP000529637"/>
    </source>
</evidence>
<evidence type="ECO:0008006" key="3">
    <source>
        <dbReference type="Google" id="ProtNLM"/>
    </source>
</evidence>
<dbReference type="RefSeq" id="WP_176070919.1">
    <property type="nucleotide sequence ID" value="NZ_JABWMJ010000011.1"/>
</dbReference>
<keyword evidence="2" id="KW-1185">Reference proteome</keyword>
<dbReference type="AlphaFoldDB" id="A0A7Y6NRX9"/>
<proteinExistence type="predicted"/>
<dbReference type="EMBL" id="JABWMJ010000011">
    <property type="protein sequence ID" value="NUZ08077.1"/>
    <property type="molecule type" value="Genomic_DNA"/>
</dbReference>
<gene>
    <name evidence="1" type="ORF">HQN59_20125</name>
</gene>
<accession>A0A7Y6NRX9</accession>
<sequence>MKTALIPQVRVEPELRAELESVLKADETLSEFVEDAVRAAVERRRVDLAFHSRVEVAWQAFRDGAAAIPGEQVFEKLQSRLDARREQLRKK</sequence>
<protein>
    <recommendedName>
        <fullName evidence="3">CopG family transcriptional regulator</fullName>
    </recommendedName>
</protein>
<organism evidence="1 2">
    <name type="scientific">Piscinibacter koreensis</name>
    <dbReference type="NCBI Taxonomy" id="2742824"/>
    <lineage>
        <taxon>Bacteria</taxon>
        <taxon>Pseudomonadati</taxon>
        <taxon>Pseudomonadota</taxon>
        <taxon>Betaproteobacteria</taxon>
        <taxon>Burkholderiales</taxon>
        <taxon>Sphaerotilaceae</taxon>
        <taxon>Piscinibacter</taxon>
    </lineage>
</organism>
<evidence type="ECO:0000313" key="1">
    <source>
        <dbReference type="EMBL" id="NUZ08077.1"/>
    </source>
</evidence>
<reference evidence="1 2" key="1">
    <citation type="submission" date="2020-06" db="EMBL/GenBank/DDBJ databases">
        <title>Schlegella sp. ID0723 isolated from air conditioner.</title>
        <authorList>
            <person name="Kim D.Y."/>
            <person name="Kim D.-U."/>
        </authorList>
    </citation>
    <scope>NUCLEOTIDE SEQUENCE [LARGE SCALE GENOMIC DNA]</scope>
    <source>
        <strain evidence="1 2">ID0723</strain>
    </source>
</reference>